<keyword evidence="2" id="KW-1185">Reference proteome</keyword>
<evidence type="ECO:0000313" key="2">
    <source>
        <dbReference type="Proteomes" id="UP000242457"/>
    </source>
</evidence>
<sequence>MVSLYNSNDPSGQILHWIQCRRVAKIILYLLPVMVGNDSCLRLIYNISYKILHDSLTMLYNISVLWNDLPLSLISNVISFLHCIFPYIPSQQWTMRQKTVEYTVEIAKGIKQLSAELLCN</sequence>
<dbReference type="EMBL" id="KZ288306">
    <property type="protein sequence ID" value="PBC28766.1"/>
    <property type="molecule type" value="Genomic_DNA"/>
</dbReference>
<name>A0A2A3EC66_APICC</name>
<dbReference type="Proteomes" id="UP000242457">
    <property type="component" value="Unassembled WGS sequence"/>
</dbReference>
<accession>A0A2A3EC66</accession>
<gene>
    <name evidence="1" type="ORF">APICC_00378</name>
</gene>
<reference evidence="1 2" key="1">
    <citation type="submission" date="2014-07" db="EMBL/GenBank/DDBJ databases">
        <title>Genomic and transcriptomic analysis on Apis cerana provide comprehensive insights into honey bee biology.</title>
        <authorList>
            <person name="Diao Q."/>
            <person name="Sun L."/>
            <person name="Zheng H."/>
            <person name="Zheng H."/>
            <person name="Xu S."/>
            <person name="Wang S."/>
            <person name="Zeng Z."/>
            <person name="Hu F."/>
            <person name="Su S."/>
            <person name="Wu J."/>
        </authorList>
    </citation>
    <scope>NUCLEOTIDE SEQUENCE [LARGE SCALE GENOMIC DNA]</scope>
    <source>
        <tissue evidence="1">Pupae without intestine</tissue>
    </source>
</reference>
<evidence type="ECO:0000313" key="1">
    <source>
        <dbReference type="EMBL" id="PBC28766.1"/>
    </source>
</evidence>
<proteinExistence type="predicted"/>
<organism evidence="1 2">
    <name type="scientific">Apis cerana cerana</name>
    <name type="common">Oriental honeybee</name>
    <dbReference type="NCBI Taxonomy" id="94128"/>
    <lineage>
        <taxon>Eukaryota</taxon>
        <taxon>Metazoa</taxon>
        <taxon>Ecdysozoa</taxon>
        <taxon>Arthropoda</taxon>
        <taxon>Hexapoda</taxon>
        <taxon>Insecta</taxon>
        <taxon>Pterygota</taxon>
        <taxon>Neoptera</taxon>
        <taxon>Endopterygota</taxon>
        <taxon>Hymenoptera</taxon>
        <taxon>Apocrita</taxon>
        <taxon>Aculeata</taxon>
        <taxon>Apoidea</taxon>
        <taxon>Anthophila</taxon>
        <taxon>Apidae</taxon>
        <taxon>Apis</taxon>
    </lineage>
</organism>
<dbReference type="AlphaFoldDB" id="A0A2A3EC66"/>
<protein>
    <submittedName>
        <fullName evidence="1">Uncharacterized protein</fullName>
    </submittedName>
</protein>